<dbReference type="Proteomes" id="UP000076722">
    <property type="component" value="Unassembled WGS sequence"/>
</dbReference>
<reference evidence="2 3" key="1">
    <citation type="journal article" date="2016" name="Mol. Biol. Evol.">
        <title>Comparative Genomics of Early-Diverging Mushroom-Forming Fungi Provides Insights into the Origins of Lignocellulose Decay Capabilities.</title>
        <authorList>
            <person name="Nagy L.G."/>
            <person name="Riley R."/>
            <person name="Tritt A."/>
            <person name="Adam C."/>
            <person name="Daum C."/>
            <person name="Floudas D."/>
            <person name="Sun H."/>
            <person name="Yadav J.S."/>
            <person name="Pangilinan J."/>
            <person name="Larsson K.H."/>
            <person name="Matsuura K."/>
            <person name="Barry K."/>
            <person name="Labutti K."/>
            <person name="Kuo R."/>
            <person name="Ohm R.A."/>
            <person name="Bhattacharya S.S."/>
            <person name="Shirouzu T."/>
            <person name="Yoshinaga Y."/>
            <person name="Martin F.M."/>
            <person name="Grigoriev I.V."/>
            <person name="Hibbett D.S."/>
        </authorList>
    </citation>
    <scope>NUCLEOTIDE SEQUENCE [LARGE SCALE GENOMIC DNA]</scope>
    <source>
        <strain evidence="2 3">HHB9708</strain>
    </source>
</reference>
<dbReference type="EMBL" id="KV419437">
    <property type="protein sequence ID" value="KZS88343.1"/>
    <property type="molecule type" value="Genomic_DNA"/>
</dbReference>
<evidence type="ECO:0000313" key="2">
    <source>
        <dbReference type="EMBL" id="KZS88343.1"/>
    </source>
</evidence>
<gene>
    <name evidence="2" type="ORF">SISNIDRAFT_459801</name>
</gene>
<dbReference type="AlphaFoldDB" id="A0A164P468"/>
<proteinExistence type="predicted"/>
<sequence length="207" mass="23543">MLLSVSGDGLLHKDFKDVSGNTRYFFESRSTYIRAGEASRQSTRIVDASSSKTLACIEWVGLEPIAVTISGKTYTNLWEIIGKGSQTTDRMIFKTPTNLRWTVEQSRVMLHFKGDHVPVAQYLPQSIMEPSPLPQDWLAIDDDFTCVDIGELLVGWLLVERLRVLKWVLNRFKRRAPYDSIGFAMYKLQSVTSKLGLGRRVLRRASI</sequence>
<protein>
    <recommendedName>
        <fullName evidence="1">DUF6593 domain-containing protein</fullName>
    </recommendedName>
</protein>
<accession>A0A164P468</accession>
<dbReference type="InterPro" id="IPR046528">
    <property type="entry name" value="DUF6593"/>
</dbReference>
<dbReference type="Pfam" id="PF20236">
    <property type="entry name" value="DUF6593"/>
    <property type="match status" value="1"/>
</dbReference>
<evidence type="ECO:0000313" key="3">
    <source>
        <dbReference type="Proteomes" id="UP000076722"/>
    </source>
</evidence>
<evidence type="ECO:0000259" key="1">
    <source>
        <dbReference type="Pfam" id="PF20236"/>
    </source>
</evidence>
<name>A0A164P468_9AGAM</name>
<organism evidence="2 3">
    <name type="scientific">Sistotremastrum niveocremeum HHB9708</name>
    <dbReference type="NCBI Taxonomy" id="1314777"/>
    <lineage>
        <taxon>Eukaryota</taxon>
        <taxon>Fungi</taxon>
        <taxon>Dikarya</taxon>
        <taxon>Basidiomycota</taxon>
        <taxon>Agaricomycotina</taxon>
        <taxon>Agaricomycetes</taxon>
        <taxon>Sistotremastrales</taxon>
        <taxon>Sistotremastraceae</taxon>
        <taxon>Sertulicium</taxon>
        <taxon>Sertulicium niveocremeum</taxon>
    </lineage>
</organism>
<keyword evidence="3" id="KW-1185">Reference proteome</keyword>
<feature type="domain" description="DUF6593" evidence="1">
    <location>
        <begin position="31"/>
        <end position="163"/>
    </location>
</feature>